<organism evidence="1">
    <name type="scientific">Arundo donax</name>
    <name type="common">Giant reed</name>
    <name type="synonym">Donax arundinaceus</name>
    <dbReference type="NCBI Taxonomy" id="35708"/>
    <lineage>
        <taxon>Eukaryota</taxon>
        <taxon>Viridiplantae</taxon>
        <taxon>Streptophyta</taxon>
        <taxon>Embryophyta</taxon>
        <taxon>Tracheophyta</taxon>
        <taxon>Spermatophyta</taxon>
        <taxon>Magnoliopsida</taxon>
        <taxon>Liliopsida</taxon>
        <taxon>Poales</taxon>
        <taxon>Poaceae</taxon>
        <taxon>PACMAD clade</taxon>
        <taxon>Arundinoideae</taxon>
        <taxon>Arundineae</taxon>
        <taxon>Arundo</taxon>
    </lineage>
</organism>
<protein>
    <submittedName>
        <fullName evidence="1">Uncharacterized protein</fullName>
    </submittedName>
</protein>
<name>A0A0A8XW80_ARUDO</name>
<reference evidence="1" key="1">
    <citation type="submission" date="2014-09" db="EMBL/GenBank/DDBJ databases">
        <authorList>
            <person name="Magalhaes I.L.F."/>
            <person name="Oliveira U."/>
            <person name="Santos F.R."/>
            <person name="Vidigal T.H.D.A."/>
            <person name="Brescovit A.D."/>
            <person name="Santos A.J."/>
        </authorList>
    </citation>
    <scope>NUCLEOTIDE SEQUENCE</scope>
    <source>
        <tissue evidence="1">Shoot tissue taken approximately 20 cm above the soil surface</tissue>
    </source>
</reference>
<dbReference type="EMBL" id="GBRH01280960">
    <property type="protein sequence ID" value="JAD16935.1"/>
    <property type="molecule type" value="Transcribed_RNA"/>
</dbReference>
<dbReference type="AlphaFoldDB" id="A0A0A8XW80"/>
<reference evidence="1" key="2">
    <citation type="journal article" date="2015" name="Data Brief">
        <title>Shoot transcriptome of the giant reed, Arundo donax.</title>
        <authorList>
            <person name="Barrero R.A."/>
            <person name="Guerrero F.D."/>
            <person name="Moolhuijzen P."/>
            <person name="Goolsby J.A."/>
            <person name="Tidwell J."/>
            <person name="Bellgard S.E."/>
            <person name="Bellgard M.I."/>
        </authorList>
    </citation>
    <scope>NUCLEOTIDE SEQUENCE</scope>
    <source>
        <tissue evidence="1">Shoot tissue taken approximately 20 cm above the soil surface</tissue>
    </source>
</reference>
<evidence type="ECO:0000313" key="1">
    <source>
        <dbReference type="EMBL" id="JAD16935.1"/>
    </source>
</evidence>
<sequence length="134" mass="14488">MYCSSRMESSTTIAAPSALSVPPTLLAVPAPCCCLFLSSSSLNPSRTYMASSLTGTTLPSSSLGSIPRLDQATIGCKLCSPFVTEISKISTKRLTHFTSQLSSIHCSRSKVWLIMDFSLVFLSVYEMYGSCRRP</sequence>
<accession>A0A0A8XW80</accession>
<proteinExistence type="predicted"/>